<keyword evidence="3 5" id="KW-0125">Carotenoid biosynthesis</keyword>
<dbReference type="AlphaFoldDB" id="A0A2G0CB99"/>
<sequence length="492" mass="54790">MKTAVIGAGIAGLAAAVRLAVAGHTVDVYEAAAGPGGKLSQFSLPGGYRFDFGPSLFTMPQYVDELFALAGEDPRDHFNYVLLEEVCRYWWPDGTRFQAPAATADLVREAANTFDVSEDRMRDFMSAAARKYELTGRTFLEKSLHRLDTWLDPQVAYAMLKIPGLDLFRSMHEVHAEALGDPRLVQLFDRFATYNGSNPYKAPGLLSMIPHFEHHFGAYLPTGGMYDITQGIYDLGRRLGVRFHFNQRVDRINRAGSRVQGIRVGATDLDYDAVVCNMDVWLAYDRLLAGAKRPEKTLRQQKSSSAVIFYWGLDRAFHELGLHNIFFSRDYATEFGRLEAGNLADDVTIYVNVSSKLVLEDAPPGHENWFVMVNAPAHAGQDWDQMTAELRPRVVAALEKHLDPGPSTHWLEHHIRAERIVRPPDIERLTGSHQGALYGSSSNNRMAAFLRHPNFSRDIEGLYFLGGSVHPGGGVPLCLLSARIVADLVAKS</sequence>
<dbReference type="InterPro" id="IPR002937">
    <property type="entry name" value="Amino_oxidase"/>
</dbReference>
<evidence type="ECO:0000256" key="1">
    <source>
        <dbReference type="ARBA" id="ARBA00004829"/>
    </source>
</evidence>
<evidence type="ECO:0000313" key="7">
    <source>
        <dbReference type="EMBL" id="PHK97241.1"/>
    </source>
</evidence>
<dbReference type="Gene3D" id="3.50.50.60">
    <property type="entry name" value="FAD/NAD(P)-binding domain"/>
    <property type="match status" value="2"/>
</dbReference>
<dbReference type="InterPro" id="IPR014105">
    <property type="entry name" value="Carotenoid/retinoid_OxRdtase"/>
</dbReference>
<reference evidence="7 8" key="1">
    <citation type="submission" date="2017-10" db="EMBL/GenBank/DDBJ databases">
        <title>The draft genome sequence of Lewinella marina KCTC 32374.</title>
        <authorList>
            <person name="Wang K."/>
        </authorList>
    </citation>
    <scope>NUCLEOTIDE SEQUENCE [LARGE SCALE GENOMIC DNA]</scope>
    <source>
        <strain evidence="7 8">MKG-38</strain>
    </source>
</reference>
<evidence type="ECO:0000256" key="4">
    <source>
        <dbReference type="ARBA" id="ARBA00023002"/>
    </source>
</evidence>
<organism evidence="7 8">
    <name type="scientific">Neolewinella marina</name>
    <dbReference type="NCBI Taxonomy" id="438751"/>
    <lineage>
        <taxon>Bacteria</taxon>
        <taxon>Pseudomonadati</taxon>
        <taxon>Bacteroidota</taxon>
        <taxon>Saprospiria</taxon>
        <taxon>Saprospirales</taxon>
        <taxon>Lewinellaceae</taxon>
        <taxon>Neolewinella</taxon>
    </lineage>
</organism>
<dbReference type="PANTHER" id="PTHR43734:SF7">
    <property type="entry name" value="4,4'-DIAPONEUROSPORENE OXYGENASE"/>
    <property type="match status" value="1"/>
</dbReference>
<accession>A0A2G0CB99</accession>
<evidence type="ECO:0000256" key="2">
    <source>
        <dbReference type="ARBA" id="ARBA00006046"/>
    </source>
</evidence>
<evidence type="ECO:0000313" key="8">
    <source>
        <dbReference type="Proteomes" id="UP000226437"/>
    </source>
</evidence>
<comment type="pathway">
    <text evidence="1 5">Carotenoid biosynthesis.</text>
</comment>
<dbReference type="RefSeq" id="WP_099107753.1">
    <property type="nucleotide sequence ID" value="NZ_JAATJF010000006.1"/>
</dbReference>
<dbReference type="Proteomes" id="UP000226437">
    <property type="component" value="Unassembled WGS sequence"/>
</dbReference>
<dbReference type="NCBIfam" id="TIGR02734">
    <property type="entry name" value="crtI_fam"/>
    <property type="match status" value="1"/>
</dbReference>
<evidence type="ECO:0000259" key="6">
    <source>
        <dbReference type="Pfam" id="PF01593"/>
    </source>
</evidence>
<evidence type="ECO:0000256" key="5">
    <source>
        <dbReference type="RuleBase" id="RU362075"/>
    </source>
</evidence>
<dbReference type="OrthoDB" id="9774675at2"/>
<feature type="domain" description="Amine oxidase" evidence="6">
    <location>
        <begin position="10"/>
        <end position="489"/>
    </location>
</feature>
<dbReference type="InterPro" id="IPR054840">
    <property type="entry name" value="hydcarot_desat_CrtD"/>
</dbReference>
<name>A0A2G0CB99_9BACT</name>
<dbReference type="Pfam" id="PF01593">
    <property type="entry name" value="Amino_oxidase"/>
    <property type="match status" value="1"/>
</dbReference>
<protein>
    <submittedName>
        <fullName evidence="7">Phytoene dehydrogenase</fullName>
    </submittedName>
</protein>
<dbReference type="PANTHER" id="PTHR43734">
    <property type="entry name" value="PHYTOENE DESATURASE"/>
    <property type="match status" value="1"/>
</dbReference>
<keyword evidence="8" id="KW-1185">Reference proteome</keyword>
<dbReference type="SUPFAM" id="SSF51905">
    <property type="entry name" value="FAD/NAD(P)-binding domain"/>
    <property type="match status" value="1"/>
</dbReference>
<evidence type="ECO:0000256" key="3">
    <source>
        <dbReference type="ARBA" id="ARBA00022746"/>
    </source>
</evidence>
<dbReference type="GO" id="GO:0016491">
    <property type="term" value="F:oxidoreductase activity"/>
    <property type="evidence" value="ECO:0007669"/>
    <property type="project" value="UniProtKB-KW"/>
</dbReference>
<keyword evidence="4 5" id="KW-0560">Oxidoreductase</keyword>
<dbReference type="EMBL" id="PDLO01000010">
    <property type="protein sequence ID" value="PHK97241.1"/>
    <property type="molecule type" value="Genomic_DNA"/>
</dbReference>
<dbReference type="InterPro" id="IPR036188">
    <property type="entry name" value="FAD/NAD-bd_sf"/>
</dbReference>
<proteinExistence type="inferred from homology"/>
<gene>
    <name evidence="7" type="ORF">CGL56_16810</name>
</gene>
<dbReference type="GO" id="GO:0016117">
    <property type="term" value="P:carotenoid biosynthetic process"/>
    <property type="evidence" value="ECO:0007669"/>
    <property type="project" value="UniProtKB-KW"/>
</dbReference>
<dbReference type="NCBIfam" id="NF042421">
    <property type="entry name" value="hydcarot_desat_CrtD"/>
    <property type="match status" value="1"/>
</dbReference>
<comment type="caution">
    <text evidence="7">The sequence shown here is derived from an EMBL/GenBank/DDBJ whole genome shotgun (WGS) entry which is preliminary data.</text>
</comment>
<comment type="similarity">
    <text evidence="2 5">Belongs to the carotenoid/retinoid oxidoreductase family.</text>
</comment>